<sequence length="140" mass="16229">MKRTIQVEGFIYNEKKDEILAVRRRDLSWGFPGGTVEKDQTMEEALIQKVKQQTNVEISIDSLLFCRERRTEWEHVCTIVFKATAIGDFNRPINDESVFRVKWLSIPTADGLLALEKTPLNKLIFDKGVLYDHLNEFPVS</sequence>
<name>A0A0J8GK27_9LIST</name>
<dbReference type="AlphaFoldDB" id="A0A0J8GK27"/>
<accession>A0A0J8GK27</accession>
<dbReference type="CDD" id="cd02883">
    <property type="entry name" value="NUDIX_Hydrolase"/>
    <property type="match status" value="1"/>
</dbReference>
<dbReference type="Proteomes" id="UP000052258">
    <property type="component" value="Unassembled WGS sequence"/>
</dbReference>
<comment type="similarity">
    <text evidence="1">Belongs to the Nudix hydrolase family.</text>
</comment>
<dbReference type="PANTHER" id="PTHR43736">
    <property type="entry name" value="ADP-RIBOSE PYROPHOSPHATASE"/>
    <property type="match status" value="1"/>
</dbReference>
<reference evidence="3 4" key="1">
    <citation type="journal article" date="2015" name="Genome Biol. Evol.">
        <title>Comparative Genomics of Listeria Sensu Lato: Genus-Wide Differences in Evolutionary Dynamics and the Progressive Gain of Complex, Potentially Pathogenicity-Related Traits through Lateral Gene Transfer.</title>
        <authorList>
            <person name="Chiara M."/>
            <person name="Caruso M."/>
            <person name="D'Erchia A.M."/>
            <person name="Manzari C."/>
            <person name="Fraccalvieri R."/>
            <person name="Goffredo E."/>
            <person name="Latorre L."/>
            <person name="Miccolupo A."/>
            <person name="Padalino I."/>
            <person name="Santagada G."/>
            <person name="Chiocco D."/>
            <person name="Pesole G."/>
            <person name="Horner D.S."/>
            <person name="Parisi A."/>
        </authorList>
    </citation>
    <scope>NUCLEOTIDE SEQUENCE [LARGE SCALE GENOMIC DNA]</scope>
    <source>
        <strain evidence="3 4">1991</strain>
    </source>
</reference>
<dbReference type="Pfam" id="PF00293">
    <property type="entry name" value="NUDIX"/>
    <property type="match status" value="1"/>
</dbReference>
<feature type="domain" description="Nudix hydrolase" evidence="2">
    <location>
        <begin position="2"/>
        <end position="126"/>
    </location>
</feature>
<dbReference type="InterPro" id="IPR015797">
    <property type="entry name" value="NUDIX_hydrolase-like_dom_sf"/>
</dbReference>
<organism evidence="3 4">
    <name type="scientific">Listeria fleischmannii 1991</name>
    <dbReference type="NCBI Taxonomy" id="1430899"/>
    <lineage>
        <taxon>Bacteria</taxon>
        <taxon>Bacillati</taxon>
        <taxon>Bacillota</taxon>
        <taxon>Bacilli</taxon>
        <taxon>Bacillales</taxon>
        <taxon>Listeriaceae</taxon>
        <taxon>Listeria</taxon>
    </lineage>
</organism>
<protein>
    <submittedName>
        <fullName evidence="3">MutT/nudix family protein</fullName>
    </submittedName>
</protein>
<gene>
    <name evidence="3" type="ORF">X560_0027</name>
</gene>
<dbReference type="PANTHER" id="PTHR43736:SF1">
    <property type="entry name" value="DIHYDRONEOPTERIN TRIPHOSPHATE DIPHOSPHATASE"/>
    <property type="match status" value="1"/>
</dbReference>
<evidence type="ECO:0000313" key="4">
    <source>
        <dbReference type="Proteomes" id="UP000052258"/>
    </source>
</evidence>
<dbReference type="EMBL" id="AZHO01000002">
    <property type="protein sequence ID" value="KMT61319.1"/>
    <property type="molecule type" value="Genomic_DNA"/>
</dbReference>
<comment type="caution">
    <text evidence="3">The sequence shown here is derived from an EMBL/GenBank/DDBJ whole genome shotgun (WGS) entry which is preliminary data.</text>
</comment>
<evidence type="ECO:0000259" key="2">
    <source>
        <dbReference type="PROSITE" id="PS51462"/>
    </source>
</evidence>
<dbReference type="Gene3D" id="3.90.79.10">
    <property type="entry name" value="Nucleoside Triphosphate Pyrophosphohydrolase"/>
    <property type="match status" value="1"/>
</dbReference>
<proteinExistence type="inferred from homology"/>
<dbReference type="RefSeq" id="WP_007474986.1">
    <property type="nucleotide sequence ID" value="NZ_KQ130609.1"/>
</dbReference>
<dbReference type="PATRIC" id="fig|1430899.3.peg.27"/>
<keyword evidence="4" id="KW-1185">Reference proteome</keyword>
<dbReference type="PROSITE" id="PS51462">
    <property type="entry name" value="NUDIX"/>
    <property type="match status" value="1"/>
</dbReference>
<evidence type="ECO:0000313" key="3">
    <source>
        <dbReference type="EMBL" id="KMT61319.1"/>
    </source>
</evidence>
<dbReference type="SUPFAM" id="SSF55811">
    <property type="entry name" value="Nudix"/>
    <property type="match status" value="1"/>
</dbReference>
<dbReference type="InterPro" id="IPR000086">
    <property type="entry name" value="NUDIX_hydrolase_dom"/>
</dbReference>
<evidence type="ECO:0000256" key="1">
    <source>
        <dbReference type="ARBA" id="ARBA00005582"/>
    </source>
</evidence>
<dbReference type="OrthoDB" id="9787880at2"/>